<dbReference type="FunFam" id="3.20.20.100:FF:000002">
    <property type="entry name" value="2,5-diketo-D-gluconic acid reductase A"/>
    <property type="match status" value="1"/>
</dbReference>
<dbReference type="AlphaFoldDB" id="A0A815R4Y3"/>
<dbReference type="Pfam" id="PF00248">
    <property type="entry name" value="Aldo_ket_red"/>
    <property type="match status" value="1"/>
</dbReference>
<dbReference type="InterPro" id="IPR020471">
    <property type="entry name" value="AKR"/>
</dbReference>
<reference evidence="9" key="1">
    <citation type="submission" date="2021-02" db="EMBL/GenBank/DDBJ databases">
        <authorList>
            <person name="Nowell W R."/>
        </authorList>
    </citation>
    <scope>NUCLEOTIDE SEQUENCE</scope>
</reference>
<dbReference type="PIRSF" id="PIRSF000097">
    <property type="entry name" value="AKR"/>
    <property type="match status" value="1"/>
</dbReference>
<proteinExistence type="inferred from homology"/>
<evidence type="ECO:0000313" key="11">
    <source>
        <dbReference type="Proteomes" id="UP000663852"/>
    </source>
</evidence>
<dbReference type="InterPro" id="IPR023210">
    <property type="entry name" value="NADP_OxRdtase_dom"/>
</dbReference>
<keyword evidence="10" id="KW-1185">Reference proteome</keyword>
<accession>A0A815R4Y3</accession>
<dbReference type="Proteomes" id="UP000663828">
    <property type="component" value="Unassembled WGS sequence"/>
</dbReference>
<evidence type="ECO:0000256" key="6">
    <source>
        <dbReference type="PIRSR" id="PIRSR000097-3"/>
    </source>
</evidence>
<dbReference type="CDD" id="cd19120">
    <property type="entry name" value="AKR_AKR3C2-3"/>
    <property type="match status" value="1"/>
</dbReference>
<evidence type="ECO:0000313" key="10">
    <source>
        <dbReference type="Proteomes" id="UP000663828"/>
    </source>
</evidence>
<evidence type="ECO:0000256" key="1">
    <source>
        <dbReference type="ARBA" id="ARBA00007905"/>
    </source>
</evidence>
<feature type="binding site" evidence="5">
    <location>
        <position position="114"/>
    </location>
    <ligand>
        <name>substrate</name>
    </ligand>
</feature>
<protein>
    <recommendedName>
        <fullName evidence="7">NADP-dependent oxidoreductase domain-containing protein</fullName>
    </recommendedName>
</protein>
<gene>
    <name evidence="9" type="ORF">EDS130_LOCUS40801</name>
    <name evidence="8" type="ORF">XAT740_LOCUS35684</name>
</gene>
<dbReference type="InterPro" id="IPR036812">
    <property type="entry name" value="NAD(P)_OxRdtase_dom_sf"/>
</dbReference>
<feature type="site" description="Lowers pKa of active site Tyr" evidence="6">
    <location>
        <position position="84"/>
    </location>
</feature>
<dbReference type="PROSITE" id="PS00062">
    <property type="entry name" value="ALDOKETO_REDUCTASE_2"/>
    <property type="match status" value="1"/>
</dbReference>
<evidence type="ECO:0000256" key="3">
    <source>
        <dbReference type="ARBA" id="ARBA00023002"/>
    </source>
</evidence>
<comment type="similarity">
    <text evidence="1">Belongs to the aldo/keto reductase family.</text>
</comment>
<dbReference type="PANTHER" id="PTHR43827">
    <property type="entry name" value="2,5-DIKETO-D-GLUCONIC ACID REDUCTASE"/>
    <property type="match status" value="1"/>
</dbReference>
<dbReference type="InterPro" id="IPR044494">
    <property type="entry name" value="AKR3C2/3"/>
</dbReference>
<dbReference type="Proteomes" id="UP000663852">
    <property type="component" value="Unassembled WGS sequence"/>
</dbReference>
<keyword evidence="2" id="KW-0521">NADP</keyword>
<evidence type="ECO:0000256" key="4">
    <source>
        <dbReference type="PIRSR" id="PIRSR000097-1"/>
    </source>
</evidence>
<keyword evidence="3" id="KW-0560">Oxidoreductase</keyword>
<evidence type="ECO:0000259" key="7">
    <source>
        <dbReference type="Pfam" id="PF00248"/>
    </source>
</evidence>
<evidence type="ECO:0000256" key="5">
    <source>
        <dbReference type="PIRSR" id="PIRSR000097-2"/>
    </source>
</evidence>
<dbReference type="OrthoDB" id="416253at2759"/>
<evidence type="ECO:0000313" key="8">
    <source>
        <dbReference type="EMBL" id="CAF1429378.1"/>
    </source>
</evidence>
<dbReference type="EMBL" id="CAJNOR010003598">
    <property type="protein sequence ID" value="CAF1429378.1"/>
    <property type="molecule type" value="Genomic_DNA"/>
</dbReference>
<evidence type="ECO:0000313" key="9">
    <source>
        <dbReference type="EMBL" id="CAF1471144.1"/>
    </source>
</evidence>
<dbReference type="PROSITE" id="PS00798">
    <property type="entry name" value="ALDOKETO_REDUCTASE_1"/>
    <property type="match status" value="1"/>
</dbReference>
<dbReference type="EMBL" id="CAJNOJ010000507">
    <property type="protein sequence ID" value="CAF1471144.1"/>
    <property type="molecule type" value="Genomic_DNA"/>
</dbReference>
<evidence type="ECO:0000256" key="2">
    <source>
        <dbReference type="ARBA" id="ARBA00022857"/>
    </source>
</evidence>
<dbReference type="InterPro" id="IPR018170">
    <property type="entry name" value="Aldo/ket_reductase_CS"/>
</dbReference>
<dbReference type="GO" id="GO:0016616">
    <property type="term" value="F:oxidoreductase activity, acting on the CH-OH group of donors, NAD or NADP as acceptor"/>
    <property type="evidence" value="ECO:0007669"/>
    <property type="project" value="UniProtKB-ARBA"/>
</dbReference>
<feature type="domain" description="NADP-dependent oxidoreductase" evidence="7">
    <location>
        <begin position="17"/>
        <end position="276"/>
    </location>
</feature>
<dbReference type="GO" id="GO:0016652">
    <property type="term" value="F:oxidoreductase activity, acting on NAD(P)H as acceptor"/>
    <property type="evidence" value="ECO:0007669"/>
    <property type="project" value="InterPro"/>
</dbReference>
<name>A0A815R4Y3_ADIRI</name>
<dbReference type="SUPFAM" id="SSF51430">
    <property type="entry name" value="NAD(P)-linked oxidoreductase"/>
    <property type="match status" value="1"/>
</dbReference>
<sequence length="294" mass="33839">MYSTITLTSSNLSIPRLGYGTGSKWRNGEMVKSINESLVIAIRQALTLGYRHLDCAEIYSNEESVGEAIRLQGLSRDKLFITSKVYNNIENISKACDDTLKRLGIDYLDLWLIHSPFFDRNKISLKKAWKDMENLVDNRKVKSIGVSNFQIEHLKELFDLKPKIRPIVNQIELHPYIYKESKDLLAYCKLNNIIIQTFTPLASLAHKPNGPVDRIVNDLAKKYGRSPAQILLKWNLSKGDLTITTSNKREHLEDFLKVNDENFQLTDDDINEIDEAGGKLYYRRCWKQQIDGSQ</sequence>
<feature type="active site" description="Proton donor" evidence="4">
    <location>
        <position position="59"/>
    </location>
</feature>
<dbReference type="PANTHER" id="PTHR43827:SF3">
    <property type="entry name" value="NADP-DEPENDENT OXIDOREDUCTASE DOMAIN-CONTAINING PROTEIN"/>
    <property type="match status" value="1"/>
</dbReference>
<organism evidence="9 11">
    <name type="scientific">Adineta ricciae</name>
    <name type="common">Rotifer</name>
    <dbReference type="NCBI Taxonomy" id="249248"/>
    <lineage>
        <taxon>Eukaryota</taxon>
        <taxon>Metazoa</taxon>
        <taxon>Spiralia</taxon>
        <taxon>Gnathifera</taxon>
        <taxon>Rotifera</taxon>
        <taxon>Eurotatoria</taxon>
        <taxon>Bdelloidea</taxon>
        <taxon>Adinetida</taxon>
        <taxon>Adinetidae</taxon>
        <taxon>Adineta</taxon>
    </lineage>
</organism>
<dbReference type="PRINTS" id="PR00069">
    <property type="entry name" value="ALDKETRDTASE"/>
</dbReference>
<dbReference type="Gene3D" id="3.20.20.100">
    <property type="entry name" value="NADP-dependent oxidoreductase domain"/>
    <property type="match status" value="1"/>
</dbReference>
<comment type="caution">
    <text evidence="9">The sequence shown here is derived from an EMBL/GenBank/DDBJ whole genome shotgun (WGS) entry which is preliminary data.</text>
</comment>